<dbReference type="Proteomes" id="UP000887576">
    <property type="component" value="Unplaced"/>
</dbReference>
<organism evidence="1 2">
    <name type="scientific">Panagrolaimus sp. JU765</name>
    <dbReference type="NCBI Taxonomy" id="591449"/>
    <lineage>
        <taxon>Eukaryota</taxon>
        <taxon>Metazoa</taxon>
        <taxon>Ecdysozoa</taxon>
        <taxon>Nematoda</taxon>
        <taxon>Chromadorea</taxon>
        <taxon>Rhabditida</taxon>
        <taxon>Tylenchina</taxon>
        <taxon>Panagrolaimomorpha</taxon>
        <taxon>Panagrolaimoidea</taxon>
        <taxon>Panagrolaimidae</taxon>
        <taxon>Panagrolaimus</taxon>
    </lineage>
</organism>
<protein>
    <submittedName>
        <fullName evidence="2">Uncharacterized protein</fullName>
    </submittedName>
</protein>
<dbReference type="WBParaSite" id="JU765_v2.g4201.t1">
    <property type="protein sequence ID" value="JU765_v2.g4201.t1"/>
    <property type="gene ID" value="JU765_v2.g4201"/>
</dbReference>
<reference evidence="2" key="1">
    <citation type="submission" date="2022-11" db="UniProtKB">
        <authorList>
            <consortium name="WormBaseParasite"/>
        </authorList>
    </citation>
    <scope>IDENTIFICATION</scope>
</reference>
<name>A0AC34R7S3_9BILA</name>
<evidence type="ECO:0000313" key="2">
    <source>
        <dbReference type="WBParaSite" id="JU765_v2.g4201.t1"/>
    </source>
</evidence>
<accession>A0AC34R7S3</accession>
<sequence length="161" mass="19322">MEVDEPKSKKTFYYQTELFIFQKYGFTLKTIMDEIHNLWMKNWAETVEEIVDHLADDISEEMQNKIRLNLMDLIVANGKMAYILEKWTDFLFTKICKPMAGLQIQEKTKDAEKTKVQERIEQEKKRILELEMQIQYLKNEKQNVRKLLNAIQEIEEAKNNL</sequence>
<proteinExistence type="predicted"/>
<evidence type="ECO:0000313" key="1">
    <source>
        <dbReference type="Proteomes" id="UP000887576"/>
    </source>
</evidence>